<dbReference type="PIRSF" id="PIRSF016493">
    <property type="entry name" value="Glycyl_aminpptds"/>
    <property type="match status" value="1"/>
</dbReference>
<dbReference type="Pfam" id="PF05299">
    <property type="entry name" value="Peptidase_M61"/>
    <property type="match status" value="1"/>
</dbReference>
<dbReference type="InterPro" id="IPR027268">
    <property type="entry name" value="Peptidase_M4/M1_CTD_sf"/>
</dbReference>
<dbReference type="RefSeq" id="WP_158091603.1">
    <property type="nucleotide sequence ID" value="NZ_AMRU01000003.1"/>
</dbReference>
<dbReference type="InterPro" id="IPR024191">
    <property type="entry name" value="Peptidase_M61"/>
</dbReference>
<proteinExistence type="predicted"/>
<dbReference type="STRING" id="1229726.GRFL_0584"/>
<reference evidence="1 2" key="1">
    <citation type="submission" date="2016-07" db="EMBL/GenBank/DDBJ databases">
        <title>Multi-omics approach to identify versatile polysaccharide utilization systems of a marine flavobacterium Gramella flava.</title>
        <authorList>
            <person name="Tang K."/>
        </authorList>
    </citation>
    <scope>NUCLEOTIDE SEQUENCE [LARGE SCALE GENOMIC DNA]</scope>
    <source>
        <strain evidence="1 2">JLT2011</strain>
    </source>
</reference>
<name>A0A1L7I124_9FLAO</name>
<sequence>MNRFLSLLLLVGSYSFLVPSASAFQKDAELAYMISFKEPAAHFAEVQLKLVSLDSARTTLVLPVWTPGYYKILDNPAHIIDFKVSTISGEPLQWHKIAKNKWLLENGQNAEVFVDYRVYANRKSVAESNISEEKAFMANTDIFMFPEGNLDKSVSLQVHLPKQWDKIATGLTEVDQGKFYAPDFDVLYDSPLYLGNQKIIEFQELEKKITLSIATPEGLDQKKFVADLRKILRSTTKLMQHIPFNDYTFIMMEPGGGGLEHWNSQAVFTYGSFNFENDLAYKRFLNFLTHEYFHLYNVKAIRPIELGPFDYSQENYTTMLWVAEGFTVYYEYLIMRNAGLLTANEVLEFLSSHIKAIENKSGKDHMSLERSSFDVWNYFLNNDAISAETTISYYQKGPVMALLLDIAIRNDSDNEKSLDDVMRYLYEEFYRKQGRGYTENEFWDSVTKMAGKPQEELRKYVESTGSPDYEKYLKLAALSLDRSSADDEKTELVEKQYDLIKIVPENDLQLKIRKSLLQEN</sequence>
<dbReference type="EMBL" id="CP016359">
    <property type="protein sequence ID" value="APU67308.1"/>
    <property type="molecule type" value="Genomic_DNA"/>
</dbReference>
<protein>
    <submittedName>
        <fullName evidence="1">Uncharacterized protein</fullName>
    </submittedName>
</protein>
<dbReference type="AlphaFoldDB" id="A0A1L7I124"/>
<dbReference type="Proteomes" id="UP000186230">
    <property type="component" value="Chromosome"/>
</dbReference>
<dbReference type="InterPro" id="IPR007963">
    <property type="entry name" value="Peptidase_M61_catalytic"/>
</dbReference>
<dbReference type="Gene3D" id="1.10.390.10">
    <property type="entry name" value="Neutral Protease Domain 2"/>
    <property type="match status" value="1"/>
</dbReference>
<accession>A0A1L7I124</accession>
<evidence type="ECO:0000313" key="2">
    <source>
        <dbReference type="Proteomes" id="UP000186230"/>
    </source>
</evidence>
<gene>
    <name evidence="1" type="ORF">GRFL_0584</name>
</gene>
<dbReference type="KEGG" id="gfl:GRFL_0584"/>
<evidence type="ECO:0000313" key="1">
    <source>
        <dbReference type="EMBL" id="APU67308.1"/>
    </source>
</evidence>
<keyword evidence="2" id="KW-1185">Reference proteome</keyword>
<organism evidence="1 2">
    <name type="scientific">Christiangramia flava JLT2011</name>
    <dbReference type="NCBI Taxonomy" id="1229726"/>
    <lineage>
        <taxon>Bacteria</taxon>
        <taxon>Pseudomonadati</taxon>
        <taxon>Bacteroidota</taxon>
        <taxon>Flavobacteriia</taxon>
        <taxon>Flavobacteriales</taxon>
        <taxon>Flavobacteriaceae</taxon>
        <taxon>Christiangramia</taxon>
    </lineage>
</organism>
<dbReference type="Pfam" id="PF17899">
    <property type="entry name" value="Peptidase_M61_N"/>
    <property type="match status" value="1"/>
</dbReference>
<dbReference type="Gene3D" id="2.60.40.3650">
    <property type="match status" value="1"/>
</dbReference>
<dbReference type="InterPro" id="IPR040756">
    <property type="entry name" value="Peptidase_M61_N"/>
</dbReference>
<dbReference type="SUPFAM" id="SSF55486">
    <property type="entry name" value="Metalloproteases ('zincins'), catalytic domain"/>
    <property type="match status" value="1"/>
</dbReference>